<dbReference type="STRING" id="75913.A0A0K0F4U4"/>
<evidence type="ECO:0000256" key="7">
    <source>
        <dbReference type="ARBA" id="ARBA00022737"/>
    </source>
</evidence>
<sequence>MPLAPLGDPWNSCTTVLAKSIASAKENSYQKIKNNNVENPKGINDQVKNGNNYAIYNDTNTTKQCKGKLLEKKVGKNNNNNVNISPIVNPSKLRDVPEKIREGVQTGSLITATSLSEFEISHGDGSFSSTSDDSLDKSKDLTSTTFTTTATTTTTNTNKNNDPDTTSNSCFDYEDNLVQEEVENVNETEINISDVRKQGEKATASHFELLKVLGQGSFGKVFLVRKIKGKNTGKLYAMKVLKKATLKVRDRVRTKMERDILAQINHPFIVKLHYAFQTEGKLYLILDFLRGGDLFTRLSKEFMFTEDDVKFYLAELVLALEHLHSLGIVYRDLKPENVLLDSDGHINVTDFGLCKESIYEDSKAYSFCGTVEYMSPEVVNRRGHTTVADWWSLGVLMYEMLTGHLPFQGENRRETMSQILNAKLTMPPLLSPEAQNLLRCLFKRNPTRRLGSGPDGVKNIKSHSFFATIDWEKLLKKEIDPPFKPAVIGMDETTYFDSEFTKKTPRDSPVHPPSAAAHELFRGFSFVSPSILDSANIKSSTSSPGDMFKHANSNNVNESLKECLEDLSGMKVCNDMAEKSFFDEYDVKEELGIGSYSIVKKCVHKTTKAEYAVKMIRKGKRDVSEEIDILHRYSNGKYIGKLFGVYEDEECVYLVLEYCKGGELLDKILSKKGFSEREAASIICRLSTALVYLHNNQIAHRDLKPSNILFASEDMNPESIRIIDFGFAKQLRADNGLLMTPCYTAQFVAPEVLKKQGYDMSCDVWSLGVLMYSILSGEAPFSMDPNDGPSAILEKVGEGIFNMSGGNWKNVTEIAKDLIKRMLHVDPSKRITAKQILLHPWISQRNLLPHIQLNYSSVPEKVKEALNTMFKAIENPSKPVPLRPVISSALAKRRQIKA</sequence>
<keyword evidence="18" id="KW-1185">Reference proteome</keyword>
<dbReference type="InterPro" id="IPR000961">
    <property type="entry name" value="AGC-kinase_C"/>
</dbReference>
<evidence type="ECO:0000256" key="9">
    <source>
        <dbReference type="ARBA" id="ARBA00022777"/>
    </source>
</evidence>
<dbReference type="CDD" id="cd14091">
    <property type="entry name" value="STKc_RSK_C"/>
    <property type="match status" value="1"/>
</dbReference>
<name>A0A0K0F4U4_STRVS</name>
<dbReference type="PANTHER" id="PTHR24351">
    <property type="entry name" value="RIBOSOMAL PROTEIN S6 KINASE"/>
    <property type="match status" value="1"/>
</dbReference>
<feature type="binding site" evidence="14">
    <location>
        <begin position="213"/>
        <end position="221"/>
    </location>
    <ligand>
        <name>ATP</name>
        <dbReference type="ChEBI" id="CHEBI:30616"/>
    </ligand>
</feature>
<dbReference type="PROSITE" id="PS51285">
    <property type="entry name" value="AGC_KINASE_CTER"/>
    <property type="match status" value="1"/>
</dbReference>
<evidence type="ECO:0000256" key="12">
    <source>
        <dbReference type="ARBA" id="ARBA00048679"/>
    </source>
</evidence>
<organism evidence="18 19">
    <name type="scientific">Strongyloides venezuelensis</name>
    <name type="common">Threadworm</name>
    <dbReference type="NCBI Taxonomy" id="75913"/>
    <lineage>
        <taxon>Eukaryota</taxon>
        <taxon>Metazoa</taxon>
        <taxon>Ecdysozoa</taxon>
        <taxon>Nematoda</taxon>
        <taxon>Chromadorea</taxon>
        <taxon>Rhabditida</taxon>
        <taxon>Tylenchina</taxon>
        <taxon>Panagrolaimomorpha</taxon>
        <taxon>Strongyloidoidea</taxon>
        <taxon>Strongyloididae</taxon>
        <taxon>Strongyloides</taxon>
    </lineage>
</organism>
<dbReference type="PROSITE" id="PS50011">
    <property type="entry name" value="PROTEIN_KINASE_DOM"/>
    <property type="match status" value="2"/>
</dbReference>
<evidence type="ECO:0000256" key="11">
    <source>
        <dbReference type="ARBA" id="ARBA00047899"/>
    </source>
</evidence>
<evidence type="ECO:0000256" key="6">
    <source>
        <dbReference type="ARBA" id="ARBA00022679"/>
    </source>
</evidence>
<dbReference type="InterPro" id="IPR041906">
    <property type="entry name" value="RSK_N"/>
</dbReference>
<dbReference type="Gene3D" id="1.10.510.10">
    <property type="entry name" value="Transferase(Phosphotransferase) domain 1"/>
    <property type="match status" value="2"/>
</dbReference>
<dbReference type="CDD" id="cd05582">
    <property type="entry name" value="STKc_RSK_N"/>
    <property type="match status" value="1"/>
</dbReference>
<evidence type="ECO:0000313" key="18">
    <source>
        <dbReference type="Proteomes" id="UP000035680"/>
    </source>
</evidence>
<evidence type="ECO:0000256" key="3">
    <source>
        <dbReference type="ARBA" id="ARBA00012513"/>
    </source>
</evidence>
<comment type="catalytic activity">
    <reaction evidence="12">
        <text>L-seryl-[protein] + ATP = O-phospho-L-seryl-[protein] + ADP + H(+)</text>
        <dbReference type="Rhea" id="RHEA:17989"/>
        <dbReference type="Rhea" id="RHEA-COMP:9863"/>
        <dbReference type="Rhea" id="RHEA-COMP:11604"/>
        <dbReference type="ChEBI" id="CHEBI:15378"/>
        <dbReference type="ChEBI" id="CHEBI:29999"/>
        <dbReference type="ChEBI" id="CHEBI:30616"/>
        <dbReference type="ChEBI" id="CHEBI:83421"/>
        <dbReference type="ChEBI" id="CHEBI:456216"/>
        <dbReference type="EC" id="2.7.11.1"/>
    </reaction>
</comment>
<dbReference type="Pfam" id="PF00069">
    <property type="entry name" value="Pkinase"/>
    <property type="match status" value="2"/>
</dbReference>
<evidence type="ECO:0000256" key="8">
    <source>
        <dbReference type="ARBA" id="ARBA00022741"/>
    </source>
</evidence>
<dbReference type="SMART" id="SM00133">
    <property type="entry name" value="S_TK_X"/>
    <property type="match status" value="1"/>
</dbReference>
<dbReference type="FunFam" id="1.10.510.10:FF:001170">
    <property type="entry name" value="Ribosomal protein S6 kinase alpha-1"/>
    <property type="match status" value="1"/>
</dbReference>
<dbReference type="SMART" id="SM00220">
    <property type="entry name" value="S_TKc"/>
    <property type="match status" value="2"/>
</dbReference>
<reference evidence="19" key="2">
    <citation type="submission" date="2015-08" db="UniProtKB">
        <authorList>
            <consortium name="WormBaseParasite"/>
        </authorList>
    </citation>
    <scope>IDENTIFICATION</scope>
</reference>
<evidence type="ECO:0000259" key="17">
    <source>
        <dbReference type="PROSITE" id="PS51285"/>
    </source>
</evidence>
<evidence type="ECO:0000256" key="15">
    <source>
        <dbReference type="PROSITE-ProRule" id="PRU10141"/>
    </source>
</evidence>
<dbReference type="InterPro" id="IPR017441">
    <property type="entry name" value="Protein_kinase_ATP_BS"/>
</dbReference>
<dbReference type="GO" id="GO:0005524">
    <property type="term" value="F:ATP binding"/>
    <property type="evidence" value="ECO:0007669"/>
    <property type="project" value="UniProtKB-UniRule"/>
</dbReference>
<dbReference type="PROSITE" id="PS00108">
    <property type="entry name" value="PROTEIN_KINASE_ST"/>
    <property type="match status" value="2"/>
</dbReference>
<feature type="domain" description="Protein kinase" evidence="16">
    <location>
        <begin position="207"/>
        <end position="466"/>
    </location>
</feature>
<reference evidence="18" key="1">
    <citation type="submission" date="2014-07" db="EMBL/GenBank/DDBJ databases">
        <authorList>
            <person name="Martin A.A"/>
            <person name="De Silva N."/>
        </authorList>
    </citation>
    <scope>NUCLEOTIDE SEQUENCE</scope>
</reference>
<dbReference type="InterPro" id="IPR008271">
    <property type="entry name" value="Ser/Thr_kinase_AS"/>
</dbReference>
<evidence type="ECO:0000256" key="2">
    <source>
        <dbReference type="ARBA" id="ARBA00009804"/>
    </source>
</evidence>
<feature type="binding site" evidence="14 15">
    <location>
        <position position="239"/>
    </location>
    <ligand>
        <name>ATP</name>
        <dbReference type="ChEBI" id="CHEBI:30616"/>
    </ligand>
</feature>
<evidence type="ECO:0000256" key="13">
    <source>
        <dbReference type="PIRSR" id="PIRSR000606-50"/>
    </source>
</evidence>
<evidence type="ECO:0000256" key="14">
    <source>
        <dbReference type="PIRSR" id="PIRSR000606-51"/>
    </source>
</evidence>
<dbReference type="PROSITE" id="PS00107">
    <property type="entry name" value="PROTEIN_KINASE_ATP"/>
    <property type="match status" value="2"/>
</dbReference>
<dbReference type="FunFam" id="1.10.510.10:FF:000010">
    <property type="entry name" value="Ribosomal protein S6 kinase"/>
    <property type="match status" value="1"/>
</dbReference>
<keyword evidence="7" id="KW-0677">Repeat</keyword>
<comment type="similarity">
    <text evidence="2">Belongs to the protein kinase superfamily. AGC Ser/Thr protein kinase family. S6 kinase subfamily.</text>
</comment>
<feature type="active site" description="Proton acceptor" evidence="13">
    <location>
        <position position="702"/>
    </location>
</feature>
<dbReference type="GO" id="GO:0000287">
    <property type="term" value="F:magnesium ion binding"/>
    <property type="evidence" value="ECO:0007669"/>
    <property type="project" value="InterPro"/>
</dbReference>
<evidence type="ECO:0000256" key="1">
    <source>
        <dbReference type="ARBA" id="ARBA00001946"/>
    </source>
</evidence>
<comment type="catalytic activity">
    <reaction evidence="11">
        <text>L-threonyl-[protein] + ATP = O-phospho-L-threonyl-[protein] + ADP + H(+)</text>
        <dbReference type="Rhea" id="RHEA:46608"/>
        <dbReference type="Rhea" id="RHEA-COMP:11060"/>
        <dbReference type="Rhea" id="RHEA-COMP:11605"/>
        <dbReference type="ChEBI" id="CHEBI:15378"/>
        <dbReference type="ChEBI" id="CHEBI:30013"/>
        <dbReference type="ChEBI" id="CHEBI:30616"/>
        <dbReference type="ChEBI" id="CHEBI:61977"/>
        <dbReference type="ChEBI" id="CHEBI:456216"/>
        <dbReference type="EC" id="2.7.11.1"/>
    </reaction>
</comment>
<feature type="binding site" evidence="14">
    <location>
        <begin position="591"/>
        <end position="599"/>
    </location>
    <ligand>
        <name>ATP</name>
        <dbReference type="ChEBI" id="CHEBI:30616"/>
    </ligand>
</feature>
<keyword evidence="9" id="KW-0418">Kinase</keyword>
<feature type="binding site" evidence="15">
    <location>
        <position position="618"/>
    </location>
    <ligand>
        <name>ATP</name>
        <dbReference type="ChEBI" id="CHEBI:30616"/>
    </ligand>
</feature>
<dbReference type="GO" id="GO:0035556">
    <property type="term" value="P:intracellular signal transduction"/>
    <property type="evidence" value="ECO:0007669"/>
    <property type="project" value="InterPro"/>
</dbReference>
<dbReference type="SUPFAM" id="SSF56112">
    <property type="entry name" value="Protein kinase-like (PK-like)"/>
    <property type="match status" value="2"/>
</dbReference>
<dbReference type="InterPro" id="IPR011009">
    <property type="entry name" value="Kinase-like_dom_sf"/>
</dbReference>
<dbReference type="FunFam" id="3.30.200.20:FF:000013">
    <property type="entry name" value="Ribosomal protein S6 kinase"/>
    <property type="match status" value="1"/>
</dbReference>
<feature type="domain" description="Protein kinase" evidence="16">
    <location>
        <begin position="585"/>
        <end position="842"/>
    </location>
</feature>
<feature type="binding site" evidence="14">
    <location>
        <position position="614"/>
    </location>
    <ligand>
        <name>ATP</name>
        <dbReference type="ChEBI" id="CHEBI:30616"/>
    </ligand>
</feature>
<dbReference type="AlphaFoldDB" id="A0A0K0F4U4"/>
<dbReference type="InterPro" id="IPR000719">
    <property type="entry name" value="Prot_kinase_dom"/>
</dbReference>
<keyword evidence="8 14" id="KW-0547">Nucleotide-binding</keyword>
<proteinExistence type="inferred from homology"/>
<protein>
    <recommendedName>
        <fullName evidence="3">non-specific serine/threonine protein kinase</fullName>
        <ecNumber evidence="3">2.7.11.1</ecNumber>
    </recommendedName>
</protein>
<dbReference type="Proteomes" id="UP000035680">
    <property type="component" value="Unassembled WGS sequence"/>
</dbReference>
<keyword evidence="5" id="KW-0597">Phosphoprotein</keyword>
<dbReference type="WBParaSite" id="SVE_0383400.2">
    <property type="protein sequence ID" value="SVE_0383400.2"/>
    <property type="gene ID" value="SVE_0383400"/>
</dbReference>
<dbReference type="InterPro" id="IPR016239">
    <property type="entry name" value="Ribosomal_S6_kinase_II"/>
</dbReference>
<evidence type="ECO:0000256" key="5">
    <source>
        <dbReference type="ARBA" id="ARBA00022553"/>
    </source>
</evidence>
<evidence type="ECO:0000259" key="16">
    <source>
        <dbReference type="PROSITE" id="PS50011"/>
    </source>
</evidence>
<evidence type="ECO:0000256" key="10">
    <source>
        <dbReference type="ARBA" id="ARBA00022840"/>
    </source>
</evidence>
<dbReference type="GO" id="GO:0106310">
    <property type="term" value="F:protein serine kinase activity"/>
    <property type="evidence" value="ECO:0007669"/>
    <property type="project" value="RHEA"/>
</dbReference>
<keyword evidence="10 14" id="KW-0067">ATP-binding</keyword>
<dbReference type="Pfam" id="PF00433">
    <property type="entry name" value="Pkinase_C"/>
    <property type="match status" value="1"/>
</dbReference>
<dbReference type="EC" id="2.7.11.1" evidence="3"/>
<dbReference type="GO" id="GO:0004674">
    <property type="term" value="F:protein serine/threonine kinase activity"/>
    <property type="evidence" value="ECO:0007669"/>
    <property type="project" value="UniProtKB-KW"/>
</dbReference>
<comment type="cofactor">
    <cofactor evidence="1">
        <name>Mg(2+)</name>
        <dbReference type="ChEBI" id="CHEBI:18420"/>
    </cofactor>
</comment>
<evidence type="ECO:0000256" key="4">
    <source>
        <dbReference type="ARBA" id="ARBA00022527"/>
    </source>
</evidence>
<keyword evidence="4" id="KW-0723">Serine/threonine-protein kinase</keyword>
<keyword evidence="6" id="KW-0808">Transferase</keyword>
<evidence type="ECO:0000313" key="19">
    <source>
        <dbReference type="WBParaSite" id="SVE_0383400.2"/>
    </source>
</evidence>
<dbReference type="InterPro" id="IPR017892">
    <property type="entry name" value="Pkinase_C"/>
</dbReference>
<feature type="active site" description="Proton acceptor" evidence="13">
    <location>
        <position position="332"/>
    </location>
</feature>
<feature type="domain" description="AGC-kinase C-terminal" evidence="17">
    <location>
        <begin position="467"/>
        <end position="536"/>
    </location>
</feature>
<dbReference type="Gene3D" id="3.30.200.20">
    <property type="entry name" value="Phosphorylase Kinase, domain 1"/>
    <property type="match status" value="2"/>
</dbReference>
<accession>A0A0K0F4U4</accession>
<dbReference type="PIRSF" id="PIRSF000606">
    <property type="entry name" value="Ribsml_S6_kin_2"/>
    <property type="match status" value="1"/>
</dbReference>